<dbReference type="InterPro" id="IPR002104">
    <property type="entry name" value="Integrase_catalytic"/>
</dbReference>
<dbReference type="Gene3D" id="1.10.443.10">
    <property type="entry name" value="Intergrase catalytic core"/>
    <property type="match status" value="1"/>
</dbReference>
<dbReference type="Proteomes" id="UP000189728">
    <property type="component" value="Unassembled WGS sequence"/>
</dbReference>
<dbReference type="PROSITE" id="PS51898">
    <property type="entry name" value="TYR_RECOMBINASE"/>
    <property type="match status" value="1"/>
</dbReference>
<sequence>MPKIANSLTAIAIKNLKPKDKPYFVSDGFNMLLKVSVNGNKSFILTYKSPKTNKQRRYTIGTYPTMSLSEAREKRIELQKQIANGIDILEQENYKDFQTIYQEYIKTRTEITPKHLQRISSIFNRFILPKFANANIKNITRKEIVDALILLQDKQATLKKSLNALNHFYKYALLHEYTNHNIITDIDKKTLIGKMEVRHYVFLKDDQDISKLLRNIREYSGDDRIKVCALLQLYTAVRGANARFAEWSEFDFDKSLWSISAQKMKAGKAHEVHLTNSIKNILLDYRQKYSFNSKYLFPSLRTTLKPISDNTVRTMLRNLGYSNEQITPHGFRATFSTICHENIDIHKHSSDVIELCLAHIETNKVKDAYNHAKNLKQRASLLKWWSDYLDNLYSPDM</sequence>
<evidence type="ECO:0000256" key="2">
    <source>
        <dbReference type="ARBA" id="ARBA00022908"/>
    </source>
</evidence>
<dbReference type="InterPro" id="IPR053876">
    <property type="entry name" value="Phage_int_M"/>
</dbReference>
<dbReference type="InterPro" id="IPR050808">
    <property type="entry name" value="Phage_Integrase"/>
</dbReference>
<dbReference type="PANTHER" id="PTHR30629:SF2">
    <property type="entry name" value="PROPHAGE INTEGRASE INTS-RELATED"/>
    <property type="match status" value="1"/>
</dbReference>
<dbReference type="Gene3D" id="3.30.160.390">
    <property type="entry name" value="Integrase, DNA-binding domain"/>
    <property type="match status" value="1"/>
</dbReference>
<evidence type="ECO:0000256" key="1">
    <source>
        <dbReference type="ARBA" id="ARBA00008857"/>
    </source>
</evidence>
<feature type="domain" description="Core-binding (CB)" evidence="7">
    <location>
        <begin position="95"/>
        <end position="173"/>
    </location>
</feature>
<dbReference type="Pfam" id="PF13356">
    <property type="entry name" value="Arm-DNA-bind_3"/>
    <property type="match status" value="1"/>
</dbReference>
<evidence type="ECO:0000259" key="7">
    <source>
        <dbReference type="PROSITE" id="PS51900"/>
    </source>
</evidence>
<evidence type="ECO:0000256" key="3">
    <source>
        <dbReference type="ARBA" id="ARBA00023125"/>
    </source>
</evidence>
<keyword evidence="3 5" id="KW-0238">DNA-binding</keyword>
<name>A0AAX0LAY8_9BACT</name>
<dbReference type="PANTHER" id="PTHR30629">
    <property type="entry name" value="PROPHAGE INTEGRASE"/>
    <property type="match status" value="1"/>
</dbReference>
<dbReference type="InterPro" id="IPR044068">
    <property type="entry name" value="CB"/>
</dbReference>
<accession>A0AAX0LAY8</accession>
<evidence type="ECO:0000259" key="6">
    <source>
        <dbReference type="PROSITE" id="PS51898"/>
    </source>
</evidence>
<dbReference type="SUPFAM" id="SSF56349">
    <property type="entry name" value="DNA breaking-rejoining enzymes"/>
    <property type="match status" value="1"/>
</dbReference>
<dbReference type="InterPro" id="IPR038488">
    <property type="entry name" value="Integrase_DNA-bd_sf"/>
</dbReference>
<evidence type="ECO:0000313" key="9">
    <source>
        <dbReference type="Proteomes" id="UP000189728"/>
    </source>
</evidence>
<comment type="caution">
    <text evidence="8">The sequence shown here is derived from an EMBL/GenBank/DDBJ whole genome shotgun (WGS) entry which is preliminary data.</text>
</comment>
<gene>
    <name evidence="8" type="ORF">BFG04_08660</name>
</gene>
<dbReference type="InterPro" id="IPR013762">
    <property type="entry name" value="Integrase-like_cat_sf"/>
</dbReference>
<dbReference type="PROSITE" id="PS51900">
    <property type="entry name" value="CB"/>
    <property type="match status" value="1"/>
</dbReference>
<dbReference type="AlphaFoldDB" id="A0AAX0LAY8"/>
<comment type="similarity">
    <text evidence="1">Belongs to the 'phage' integrase family.</text>
</comment>
<dbReference type="RefSeq" id="WP_078415416.1">
    <property type="nucleotide sequence ID" value="NZ_MCRK01000026.1"/>
</dbReference>
<feature type="domain" description="Tyr recombinase" evidence="6">
    <location>
        <begin position="198"/>
        <end position="382"/>
    </location>
</feature>
<keyword evidence="4" id="KW-0233">DNA recombination</keyword>
<organism evidence="8 9">
    <name type="scientific">Campylobacter pinnipediorum subsp. pinnipediorum</name>
    <dbReference type="NCBI Taxonomy" id="1660067"/>
    <lineage>
        <taxon>Bacteria</taxon>
        <taxon>Pseudomonadati</taxon>
        <taxon>Campylobacterota</taxon>
        <taxon>Epsilonproteobacteria</taxon>
        <taxon>Campylobacterales</taxon>
        <taxon>Campylobacteraceae</taxon>
        <taxon>Campylobacter</taxon>
    </lineage>
</organism>
<proteinExistence type="inferred from homology"/>
<evidence type="ECO:0000256" key="4">
    <source>
        <dbReference type="ARBA" id="ARBA00023172"/>
    </source>
</evidence>
<evidence type="ECO:0000313" key="8">
    <source>
        <dbReference type="EMBL" id="OPA78808.1"/>
    </source>
</evidence>
<dbReference type="InterPro" id="IPR025166">
    <property type="entry name" value="Integrase_DNA_bind_dom"/>
</dbReference>
<keyword evidence="2" id="KW-0229">DNA integration</keyword>
<evidence type="ECO:0000256" key="5">
    <source>
        <dbReference type="PROSITE-ProRule" id="PRU01248"/>
    </source>
</evidence>
<dbReference type="Pfam" id="PF00589">
    <property type="entry name" value="Phage_integrase"/>
    <property type="match status" value="1"/>
</dbReference>
<dbReference type="GO" id="GO:0003677">
    <property type="term" value="F:DNA binding"/>
    <property type="evidence" value="ECO:0007669"/>
    <property type="project" value="UniProtKB-UniRule"/>
</dbReference>
<reference evidence="8 9" key="1">
    <citation type="submission" date="2016-08" db="EMBL/GenBank/DDBJ databases">
        <title>Campylobacter species from sea mammals.</title>
        <authorList>
            <person name="Gilbert M.J."/>
            <person name="Byrne B.A."/>
            <person name="Zomer A.L."/>
            <person name="Wagenaar J.A."/>
        </authorList>
    </citation>
    <scope>NUCLEOTIDE SEQUENCE [LARGE SCALE GENOMIC DNA]</scope>
    <source>
        <strain evidence="8 9">1105248</strain>
    </source>
</reference>
<dbReference type="InterPro" id="IPR011010">
    <property type="entry name" value="DNA_brk_join_enz"/>
</dbReference>
<dbReference type="Pfam" id="PF22022">
    <property type="entry name" value="Phage_int_M"/>
    <property type="match status" value="1"/>
</dbReference>
<dbReference type="Gene3D" id="1.10.150.130">
    <property type="match status" value="1"/>
</dbReference>
<dbReference type="GO" id="GO:0015074">
    <property type="term" value="P:DNA integration"/>
    <property type="evidence" value="ECO:0007669"/>
    <property type="project" value="UniProtKB-KW"/>
</dbReference>
<dbReference type="GO" id="GO:0006310">
    <property type="term" value="P:DNA recombination"/>
    <property type="evidence" value="ECO:0007669"/>
    <property type="project" value="UniProtKB-KW"/>
</dbReference>
<dbReference type="CDD" id="cd00801">
    <property type="entry name" value="INT_P4_C"/>
    <property type="match status" value="1"/>
</dbReference>
<protein>
    <submittedName>
        <fullName evidence="8">Integrase</fullName>
    </submittedName>
</protein>
<dbReference type="InterPro" id="IPR010998">
    <property type="entry name" value="Integrase_recombinase_N"/>
</dbReference>
<dbReference type="EMBL" id="MCRK01000026">
    <property type="protein sequence ID" value="OPA78808.1"/>
    <property type="molecule type" value="Genomic_DNA"/>
</dbReference>